<dbReference type="InterPro" id="IPR041102">
    <property type="entry name" value="UvrA_inter"/>
</dbReference>
<keyword evidence="9" id="KW-0862">Zinc</keyword>
<evidence type="ECO:0000256" key="2">
    <source>
        <dbReference type="ARBA" id="ARBA00022490"/>
    </source>
</evidence>
<dbReference type="InterPro" id="IPR017871">
    <property type="entry name" value="ABC_transporter-like_CS"/>
</dbReference>
<evidence type="ECO:0000256" key="9">
    <source>
        <dbReference type="ARBA" id="ARBA00022833"/>
    </source>
</evidence>
<keyword evidence="6" id="KW-0227">DNA damage</keyword>
<dbReference type="NCBIfam" id="NF001503">
    <property type="entry name" value="PRK00349.1"/>
    <property type="match status" value="1"/>
</dbReference>
<dbReference type="GO" id="GO:0004518">
    <property type="term" value="F:nuclease activity"/>
    <property type="evidence" value="ECO:0007669"/>
    <property type="project" value="UniProtKB-KW"/>
</dbReference>
<keyword evidence="12" id="KW-0238">DNA-binding</keyword>
<keyword evidence="7" id="KW-0228">DNA excision</keyword>
<dbReference type="AlphaFoldDB" id="A0A9W6ETF6"/>
<dbReference type="GO" id="GO:0006289">
    <property type="term" value="P:nucleotide-excision repair"/>
    <property type="evidence" value="ECO:0007669"/>
    <property type="project" value="InterPro"/>
</dbReference>
<dbReference type="PROSITE" id="PS00211">
    <property type="entry name" value="ABC_TRANSPORTER_1"/>
    <property type="match status" value="2"/>
</dbReference>
<evidence type="ECO:0000313" key="19">
    <source>
        <dbReference type="Proteomes" id="UP001143545"/>
    </source>
</evidence>
<dbReference type="Pfam" id="PF17755">
    <property type="entry name" value="UvrA_DNA-bind"/>
    <property type="match status" value="1"/>
</dbReference>
<gene>
    <name evidence="18" type="primary">uvrA1</name>
    <name evidence="18" type="ORF">NBRC110019_09440</name>
</gene>
<evidence type="ECO:0000256" key="14">
    <source>
        <dbReference type="ARBA" id="ARBA00038000"/>
    </source>
</evidence>
<sequence>MTDIANLNTKENILILGAKLHNLKNISVAIPRNKLVVLTGLSGSGKSSLAFDTLYAEGQRRYVESLSSYARQFLGRLDKPKVDAIKGIAPAIAIEQKVNSTNPRSTVGTTTEIYDYLKLLYARIGKTYSPISGKEVKKHTVTDAVNYIASFEEREKLLLLAEIQIPENRSVYETIKILEQQGFARIKSGDDVIRIDELPEGFSNNFELVVDRIIVKHDEDFNNRLADAIDTAFFEGKGECIVEELKTGNRQIFSNKFQLDGISFLEPNVHLFSFNNPYGACPKCEGYGDVIGIDEDLVIPNTGLSIYDNAIFPWRGESMGYYRDQLVNNAYEFNFPIHKPWFELTDDQKSLVWDGNQYFTGLNAFFQELEEKSYKIQNRVMLSRYRGKTKCSACKGKRLREEANYVKVANKTITELVELPLEKLTIFFKNLELSEFDQKVASRLLKEINSRLSFLSEVGLQYLTLNRKSNTLSGGESQRINLATSLGSSLVGSMYILDEPSIGLHPKDTEKLIGVLKSLRDLGNTVIVVEHDEDIMKAADEIIDIGPEAGTYGGEVVSAGTYDELLLANTLTGKYLSGRLAIEVPSKRRPYKNYIEVIGARENNLKNIDVTFPLNTLTVVTGVSGSGKSTLVKKIVYPAMLKELGGYGEKSGQFTELTGKYSNIKTIEFVDQNPIGRSSRSNPVTYIKAYDDIRDLFSKQKVAKLRGYMPKHFSFNVDGGRCETCKGEGEVTIEMQFMADVHLKCETCGGKRFKKEILEVKFEDKNIDDILNLTIDDAIDFFKKHNQHKIFNKLSPLQDVGLGYVSLGQSSSTLSGGEAQRIKLASFLIKGNSKEKTLFIFDEPTTGLHFHDIKKLLASFDALLDRGHSIIVVEHNIDLIKCADYIIDLGKDGGEKGGNLIFAGTPEEILSCKESYTAQYLVDKL</sequence>
<dbReference type="InterPro" id="IPR004602">
    <property type="entry name" value="UvrA"/>
</dbReference>
<accession>A0A9W6ETF6</accession>
<keyword evidence="2" id="KW-0963">Cytoplasm</keyword>
<dbReference type="Gene3D" id="3.40.50.300">
    <property type="entry name" value="P-loop containing nucleotide triphosphate hydrolases"/>
    <property type="match status" value="2"/>
</dbReference>
<evidence type="ECO:0000256" key="12">
    <source>
        <dbReference type="ARBA" id="ARBA00023125"/>
    </source>
</evidence>
<dbReference type="Gene3D" id="3.30.1490.20">
    <property type="entry name" value="ATP-grasp fold, A domain"/>
    <property type="match status" value="1"/>
</dbReference>
<dbReference type="GO" id="GO:0005737">
    <property type="term" value="C:cytoplasm"/>
    <property type="evidence" value="ECO:0007669"/>
    <property type="project" value="UniProtKB-SubCell"/>
</dbReference>
<dbReference type="SUPFAM" id="SSF52540">
    <property type="entry name" value="P-loop containing nucleoside triphosphate hydrolases"/>
    <property type="match status" value="2"/>
</dbReference>
<evidence type="ECO:0000259" key="17">
    <source>
        <dbReference type="PROSITE" id="PS50893"/>
    </source>
</evidence>
<dbReference type="InterPro" id="IPR041552">
    <property type="entry name" value="UvrA_DNA-bd"/>
</dbReference>
<dbReference type="Proteomes" id="UP001143545">
    <property type="component" value="Unassembled WGS sequence"/>
</dbReference>
<dbReference type="GO" id="GO:0003677">
    <property type="term" value="F:DNA binding"/>
    <property type="evidence" value="ECO:0007669"/>
    <property type="project" value="UniProtKB-KW"/>
</dbReference>
<evidence type="ECO:0000256" key="7">
    <source>
        <dbReference type="ARBA" id="ARBA00022769"/>
    </source>
</evidence>
<protein>
    <recommendedName>
        <fullName evidence="15">UvrABC system protein A</fullName>
    </recommendedName>
    <alternativeName>
        <fullName evidence="16">Excinuclease ABC subunit A</fullName>
    </alternativeName>
</protein>
<evidence type="ECO:0000313" key="18">
    <source>
        <dbReference type="EMBL" id="GLB51905.1"/>
    </source>
</evidence>
<evidence type="ECO:0000256" key="6">
    <source>
        <dbReference type="ARBA" id="ARBA00022763"/>
    </source>
</evidence>
<evidence type="ECO:0000256" key="15">
    <source>
        <dbReference type="ARBA" id="ARBA00039316"/>
    </source>
</evidence>
<keyword evidence="4" id="KW-0677">Repeat</keyword>
<comment type="similarity">
    <text evidence="14">Belongs to the ABC transporter superfamily. UvrA family.</text>
</comment>
<comment type="caution">
    <text evidence="18">The sequence shown here is derived from an EMBL/GenBank/DDBJ whole genome shotgun (WGS) entry which is preliminary data.</text>
</comment>
<dbReference type="PANTHER" id="PTHR43152">
    <property type="entry name" value="UVRABC SYSTEM PROTEIN A"/>
    <property type="match status" value="1"/>
</dbReference>
<dbReference type="NCBIfam" id="TIGR00630">
    <property type="entry name" value="uvra"/>
    <property type="match status" value="1"/>
</dbReference>
<keyword evidence="11" id="KW-0267">Excision nuclease</keyword>
<dbReference type="GO" id="GO:0005524">
    <property type="term" value="F:ATP binding"/>
    <property type="evidence" value="ECO:0007669"/>
    <property type="project" value="UniProtKB-KW"/>
</dbReference>
<evidence type="ECO:0000256" key="16">
    <source>
        <dbReference type="ARBA" id="ARBA00042156"/>
    </source>
</evidence>
<keyword evidence="5" id="KW-0547">Nucleotide-binding</keyword>
<feature type="domain" description="ABC transporter" evidence="17">
    <location>
        <begin position="589"/>
        <end position="922"/>
    </location>
</feature>
<evidence type="ECO:0000256" key="11">
    <source>
        <dbReference type="ARBA" id="ARBA00022881"/>
    </source>
</evidence>
<evidence type="ECO:0000256" key="1">
    <source>
        <dbReference type="ARBA" id="ARBA00004496"/>
    </source>
</evidence>
<dbReference type="PANTHER" id="PTHR43152:SF3">
    <property type="entry name" value="UVRABC SYSTEM PROTEIN A"/>
    <property type="match status" value="1"/>
</dbReference>
<evidence type="ECO:0000256" key="10">
    <source>
        <dbReference type="ARBA" id="ARBA00022840"/>
    </source>
</evidence>
<name>A0A9W6ETF6_9FLAO</name>
<evidence type="ECO:0000256" key="5">
    <source>
        <dbReference type="ARBA" id="ARBA00022741"/>
    </source>
</evidence>
<evidence type="ECO:0000256" key="8">
    <source>
        <dbReference type="ARBA" id="ARBA00022771"/>
    </source>
</evidence>
<dbReference type="GO" id="GO:0016887">
    <property type="term" value="F:ATP hydrolysis activity"/>
    <property type="evidence" value="ECO:0007669"/>
    <property type="project" value="InterPro"/>
</dbReference>
<dbReference type="GO" id="GO:0009380">
    <property type="term" value="C:excinuclease repair complex"/>
    <property type="evidence" value="ECO:0007669"/>
    <property type="project" value="InterPro"/>
</dbReference>
<dbReference type="InterPro" id="IPR013815">
    <property type="entry name" value="ATP_grasp_subdomain_1"/>
</dbReference>
<keyword evidence="3" id="KW-0479">Metal-binding</keyword>
<dbReference type="Gene3D" id="1.20.1580.10">
    <property type="entry name" value="ABC transporter ATPase like domain"/>
    <property type="match status" value="2"/>
</dbReference>
<dbReference type="Gene3D" id="1.10.8.280">
    <property type="entry name" value="ABC transporter ATPase domain-like"/>
    <property type="match status" value="1"/>
</dbReference>
<keyword evidence="10" id="KW-0067">ATP-binding</keyword>
<keyword evidence="19" id="KW-1185">Reference proteome</keyword>
<dbReference type="PROSITE" id="PS50893">
    <property type="entry name" value="ABC_TRANSPORTER_2"/>
    <property type="match status" value="1"/>
</dbReference>
<evidence type="ECO:0000256" key="3">
    <source>
        <dbReference type="ARBA" id="ARBA00022723"/>
    </source>
</evidence>
<dbReference type="GO" id="GO:0008270">
    <property type="term" value="F:zinc ion binding"/>
    <property type="evidence" value="ECO:0007669"/>
    <property type="project" value="UniProtKB-KW"/>
</dbReference>
<comment type="subcellular location">
    <subcellularLocation>
        <location evidence="1">Cytoplasm</location>
    </subcellularLocation>
</comment>
<evidence type="ECO:0000256" key="4">
    <source>
        <dbReference type="ARBA" id="ARBA00022737"/>
    </source>
</evidence>
<keyword evidence="13" id="KW-0234">DNA repair</keyword>
<proteinExistence type="inferred from homology"/>
<keyword evidence="8" id="KW-0863">Zinc-finger</keyword>
<dbReference type="RefSeq" id="WP_281752924.1">
    <property type="nucleotide sequence ID" value="NZ_BRVP01000005.1"/>
</dbReference>
<evidence type="ECO:0000256" key="13">
    <source>
        <dbReference type="ARBA" id="ARBA00023204"/>
    </source>
</evidence>
<reference evidence="18" key="1">
    <citation type="submission" date="2022-07" db="EMBL/GenBank/DDBJ databases">
        <title>Taxonomy of Novel Oxalotrophic and Methylotrophic Bacteria.</title>
        <authorList>
            <person name="Sahin N."/>
            <person name="Tani A."/>
        </authorList>
    </citation>
    <scope>NUCLEOTIDE SEQUENCE</scope>
    <source>
        <strain evidence="18">AM327</strain>
    </source>
</reference>
<organism evidence="18 19">
    <name type="scientific">Neptunitalea chrysea</name>
    <dbReference type="NCBI Taxonomy" id="1647581"/>
    <lineage>
        <taxon>Bacteria</taxon>
        <taxon>Pseudomonadati</taxon>
        <taxon>Bacteroidota</taxon>
        <taxon>Flavobacteriia</taxon>
        <taxon>Flavobacteriales</taxon>
        <taxon>Flavobacteriaceae</taxon>
        <taxon>Neptunitalea</taxon>
    </lineage>
</organism>
<dbReference type="InterPro" id="IPR003439">
    <property type="entry name" value="ABC_transporter-like_ATP-bd"/>
</dbReference>
<dbReference type="EMBL" id="BRVP01000005">
    <property type="protein sequence ID" value="GLB51905.1"/>
    <property type="molecule type" value="Genomic_DNA"/>
</dbReference>
<dbReference type="Pfam" id="PF17760">
    <property type="entry name" value="UvrA_inter"/>
    <property type="match status" value="1"/>
</dbReference>
<dbReference type="InterPro" id="IPR027417">
    <property type="entry name" value="P-loop_NTPase"/>
</dbReference>